<evidence type="ECO:0000313" key="3">
    <source>
        <dbReference type="Proteomes" id="UP000193411"/>
    </source>
</evidence>
<keyword evidence="1" id="KW-0472">Membrane</keyword>
<name>A0A1Y2HUG2_9FUNG</name>
<keyword evidence="1" id="KW-1133">Transmembrane helix</keyword>
<feature type="transmembrane region" description="Helical" evidence="1">
    <location>
        <begin position="39"/>
        <end position="57"/>
    </location>
</feature>
<keyword evidence="1" id="KW-0812">Transmembrane</keyword>
<organism evidence="2 3">
    <name type="scientific">Catenaria anguillulae PL171</name>
    <dbReference type="NCBI Taxonomy" id="765915"/>
    <lineage>
        <taxon>Eukaryota</taxon>
        <taxon>Fungi</taxon>
        <taxon>Fungi incertae sedis</taxon>
        <taxon>Blastocladiomycota</taxon>
        <taxon>Blastocladiomycetes</taxon>
        <taxon>Blastocladiales</taxon>
        <taxon>Catenariaceae</taxon>
        <taxon>Catenaria</taxon>
    </lineage>
</organism>
<protein>
    <submittedName>
        <fullName evidence="2">Uncharacterized protein</fullName>
    </submittedName>
</protein>
<sequence>MRKRATHVYIGLGDVGQTKTTTPGRLACLPTKNPAGTRMTIIFMSSFAFWFALAGAGRLPRSRLVSRDVKN</sequence>
<proteinExistence type="predicted"/>
<evidence type="ECO:0000256" key="1">
    <source>
        <dbReference type="SAM" id="Phobius"/>
    </source>
</evidence>
<dbReference type="Proteomes" id="UP000193411">
    <property type="component" value="Unassembled WGS sequence"/>
</dbReference>
<reference evidence="2 3" key="1">
    <citation type="submission" date="2016-07" db="EMBL/GenBank/DDBJ databases">
        <title>Pervasive Adenine N6-methylation of Active Genes in Fungi.</title>
        <authorList>
            <consortium name="DOE Joint Genome Institute"/>
            <person name="Mondo S.J."/>
            <person name="Dannebaum R.O."/>
            <person name="Kuo R.C."/>
            <person name="Labutti K."/>
            <person name="Haridas S."/>
            <person name="Kuo A."/>
            <person name="Salamov A."/>
            <person name="Ahrendt S.R."/>
            <person name="Lipzen A."/>
            <person name="Sullivan W."/>
            <person name="Andreopoulos W.B."/>
            <person name="Clum A."/>
            <person name="Lindquist E."/>
            <person name="Daum C."/>
            <person name="Ramamoorthy G.K."/>
            <person name="Gryganskyi A."/>
            <person name="Culley D."/>
            <person name="Magnuson J.K."/>
            <person name="James T.Y."/>
            <person name="O'Malley M.A."/>
            <person name="Stajich J.E."/>
            <person name="Spatafora J.W."/>
            <person name="Visel A."/>
            <person name="Grigoriev I.V."/>
        </authorList>
    </citation>
    <scope>NUCLEOTIDE SEQUENCE [LARGE SCALE GENOMIC DNA]</scope>
    <source>
        <strain evidence="2 3">PL171</strain>
    </source>
</reference>
<dbReference type="EMBL" id="MCFL01000009">
    <property type="protein sequence ID" value="ORZ38246.1"/>
    <property type="molecule type" value="Genomic_DNA"/>
</dbReference>
<comment type="caution">
    <text evidence="2">The sequence shown here is derived from an EMBL/GenBank/DDBJ whole genome shotgun (WGS) entry which is preliminary data.</text>
</comment>
<dbReference type="AlphaFoldDB" id="A0A1Y2HUG2"/>
<accession>A0A1Y2HUG2</accession>
<gene>
    <name evidence="2" type="ORF">BCR44DRAFT_308918</name>
</gene>
<evidence type="ECO:0000313" key="2">
    <source>
        <dbReference type="EMBL" id="ORZ38246.1"/>
    </source>
</evidence>
<keyword evidence="3" id="KW-1185">Reference proteome</keyword>